<name>A0ACB7J4V3_PLECO</name>
<dbReference type="EMBL" id="WQMT02000002">
    <property type="protein sequence ID" value="KAG9225599.1"/>
    <property type="molecule type" value="Genomic_DNA"/>
</dbReference>
<dbReference type="Proteomes" id="UP000824881">
    <property type="component" value="Unassembled WGS sequence"/>
</dbReference>
<evidence type="ECO:0000313" key="2">
    <source>
        <dbReference type="Proteomes" id="UP000824881"/>
    </source>
</evidence>
<keyword evidence="2" id="KW-1185">Reference proteome</keyword>
<evidence type="ECO:0000313" key="1">
    <source>
        <dbReference type="EMBL" id="KAG9225599.1"/>
    </source>
</evidence>
<proteinExistence type="predicted"/>
<accession>A0ACB7J4V3</accession>
<reference evidence="1 2" key="1">
    <citation type="journal article" date="2021" name="Appl. Environ. Microbiol.">
        <title>Genetic linkage and physical mapping for an oyster mushroom Pleurotus cornucopiae and QTL analysis for the trait cap color.</title>
        <authorList>
            <person name="Zhang Y."/>
            <person name="Gao W."/>
            <person name="Sonnenberg A."/>
            <person name="Chen Q."/>
            <person name="Zhang J."/>
            <person name="Huang C."/>
        </authorList>
    </citation>
    <scope>NUCLEOTIDE SEQUENCE [LARGE SCALE GENOMIC DNA]</scope>
    <source>
        <strain evidence="1">CCMSSC00406</strain>
    </source>
</reference>
<protein>
    <submittedName>
        <fullName evidence="1">Uncharacterized protein</fullName>
    </submittedName>
</protein>
<comment type="caution">
    <text evidence="1">The sequence shown here is derived from an EMBL/GenBank/DDBJ whole genome shotgun (WGS) entry which is preliminary data.</text>
</comment>
<organism evidence="1 2">
    <name type="scientific">Pleurotus cornucopiae</name>
    <name type="common">Cornucopia mushroom</name>
    <dbReference type="NCBI Taxonomy" id="5321"/>
    <lineage>
        <taxon>Eukaryota</taxon>
        <taxon>Fungi</taxon>
        <taxon>Dikarya</taxon>
        <taxon>Basidiomycota</taxon>
        <taxon>Agaricomycotina</taxon>
        <taxon>Agaricomycetes</taxon>
        <taxon>Agaricomycetidae</taxon>
        <taxon>Agaricales</taxon>
        <taxon>Pleurotineae</taxon>
        <taxon>Pleurotaceae</taxon>
        <taxon>Pleurotus</taxon>
    </lineage>
</organism>
<sequence>MRRFLACLHVLGLGVGAVVGLLHNVTVDDQPTIEYSANANWLSAVSPLNMGGSHMLSTDPAAQATFRFTGVAVYFMSPVWPYPVASSVSLDGGPRITIDLMDLSRERTSGGPETIRSVVVWAATGLANIQHTLVVSVGRSPHAGPLDPQYAIVDGFMFRTCSAASPARHGLHLLLKWYAHCRYLPPPKDMPGGRRNPVSFSNIVDQIHGAVEKAKANAHDVTNLTKGFAEHNIRFVDLEIQFIGASGIPKMDVVGSADPYFIAKIDDKISFVHINTLTPVWNEVWRVKNVPFLADLEVELLDKDDGAPHDDYIGKFKTTIRPGAKEVDIEGPVLSRRSRGTFWLKIDSTPSTHPQPHIHPYVFDGPIRYSRHSSPTVGLLTNLNDARLYSTWKMYIRDVQIFLDAHEPQHWNRNYKAAQNIFQGPTSIAVRSGIQAGHRMLYARSTRNGFGIVDSHEELFKIFKGNRPGETDESTQRIKPAVYTYILSKEDDSFRFSETGAAFFVDFASKHALHANCAEVVRYSGEFHLRPECGWEAFSDDTPDENVQWELVVDNNSGTYAPDPMILPDLKALLEYNFIEYGLNVVAYNQADPDLKQSREACRAYALEHRGVRQEELQPHAGDGEVTLSAQASVFGSGAK</sequence>
<gene>
    <name evidence="1" type="ORF">CCMSSC00406_0003102</name>
</gene>